<dbReference type="EMBL" id="CAJZAF010000090">
    <property type="protein sequence ID" value="CAG9187665.1"/>
    <property type="molecule type" value="Genomic_DNA"/>
</dbReference>
<evidence type="ECO:0000256" key="1">
    <source>
        <dbReference type="SAM" id="SignalP"/>
    </source>
</evidence>
<dbReference type="Proteomes" id="UP000701702">
    <property type="component" value="Unassembled WGS sequence"/>
</dbReference>
<keyword evidence="3" id="KW-1185">Reference proteome</keyword>
<reference evidence="2 3" key="1">
    <citation type="submission" date="2021-08" db="EMBL/GenBank/DDBJ databases">
        <authorList>
            <person name="Peeters C."/>
        </authorList>
    </citation>
    <scope>NUCLEOTIDE SEQUENCE [LARGE SCALE GENOMIC DNA]</scope>
    <source>
        <strain evidence="2 3">LMG 23994</strain>
    </source>
</reference>
<accession>A0ABM8Y4F4</accession>
<proteinExistence type="predicted"/>
<gene>
    <name evidence="2" type="ORF">LMG23994_07110</name>
</gene>
<feature type="signal peptide" evidence="1">
    <location>
        <begin position="1"/>
        <end position="21"/>
    </location>
</feature>
<protein>
    <recommendedName>
        <fullName evidence="4">Lipoprotein</fullName>
    </recommendedName>
</protein>
<name>A0ABM8Y4F4_9BURK</name>
<evidence type="ECO:0000313" key="2">
    <source>
        <dbReference type="EMBL" id="CAG9187665.1"/>
    </source>
</evidence>
<comment type="caution">
    <text evidence="2">The sequence shown here is derived from an EMBL/GenBank/DDBJ whole genome shotgun (WGS) entry which is preliminary data.</text>
</comment>
<sequence length="212" mass="23182">MRRSFFLLAMMALASSGCIHSPPNYPGAGGDNLDPIKFAAMECPNLSGLFAGLGELVEGDASAKQSASRWRLSNVFPFHDADQAQAVLEASQSRDGRYLPPAFVQVQMRDRQISLDLRFDTGKSIQVSSSFEDKRRFVCTGPTGIVSWGGASGGGRSEFGPHRSDSVVTLYLDPAGNLIMERGMQVHMSLRLGHMPTGTAKYFAIYRFKRIQ</sequence>
<feature type="chain" id="PRO_5045038921" description="Lipoprotein" evidence="1">
    <location>
        <begin position="22"/>
        <end position="212"/>
    </location>
</feature>
<dbReference type="PROSITE" id="PS51257">
    <property type="entry name" value="PROKAR_LIPOPROTEIN"/>
    <property type="match status" value="1"/>
</dbReference>
<organism evidence="2 3">
    <name type="scientific">Cupriavidus pinatubonensis</name>
    <dbReference type="NCBI Taxonomy" id="248026"/>
    <lineage>
        <taxon>Bacteria</taxon>
        <taxon>Pseudomonadati</taxon>
        <taxon>Pseudomonadota</taxon>
        <taxon>Betaproteobacteria</taxon>
        <taxon>Burkholderiales</taxon>
        <taxon>Burkholderiaceae</taxon>
        <taxon>Cupriavidus</taxon>
    </lineage>
</organism>
<keyword evidence="1" id="KW-0732">Signal</keyword>
<evidence type="ECO:0000313" key="3">
    <source>
        <dbReference type="Proteomes" id="UP000701702"/>
    </source>
</evidence>
<evidence type="ECO:0008006" key="4">
    <source>
        <dbReference type="Google" id="ProtNLM"/>
    </source>
</evidence>